<dbReference type="Gene3D" id="2.40.128.630">
    <property type="match status" value="1"/>
</dbReference>
<protein>
    <submittedName>
        <fullName evidence="2">Outer membrane protein assembly factor BamB</fullName>
    </submittedName>
</protein>
<dbReference type="InterPro" id="IPR015943">
    <property type="entry name" value="WD40/YVTN_repeat-like_dom_sf"/>
</dbReference>
<organism evidence="2 3">
    <name type="scientific">Novipirellula caenicola</name>
    <dbReference type="NCBI Taxonomy" id="1536901"/>
    <lineage>
        <taxon>Bacteria</taxon>
        <taxon>Pseudomonadati</taxon>
        <taxon>Planctomycetota</taxon>
        <taxon>Planctomycetia</taxon>
        <taxon>Pirellulales</taxon>
        <taxon>Pirellulaceae</taxon>
        <taxon>Novipirellula</taxon>
    </lineage>
</organism>
<dbReference type="InterPro" id="IPR011047">
    <property type="entry name" value="Quinoprotein_ADH-like_sf"/>
</dbReference>
<sequence>MCCLHLRYRHGSLHRIVLGLLCWGAMGESQLWADWPQWRGANRDGYAESTNLIRDLPAAGLSPMWELTGFEGGNSGGWSSPVIADGKVYVYAHTKSKKEGGTLGQAQYPWLPPEKRTGMTDAEYEAYEVKRRDENEARAKAFSFEQRVVCLDLESGETIWDKRTPVVYTRFVQSGTPCVADGKLLVLGPERTAYCYDAETGNVIWTERLSGEFRDEFFASSFVVHADVAMVACGALVALDVSDGRLLWQGQTPLDYASHSSPVVWQLGDQPSRADVVIANTKGGRTEAYRIADGTWLWDLQSGAGQSTPIVTADLLLTYGSSRKNGLSAYRLDATAADVAPELAWRFRGAADSGSTPAVYKNSVFVQGEKRLAKVRLQDGDTVWQTTLSISNPRYTSPVVAGDLLYFGWDGVLCVDAANDRYRALFDAEIDSEGRLIKSDDLRSKLNLDAIEEQDGAGEAEKVWQKALSFGPLACATPAISDGVMLVRRRDSLVCYQLGTEGEAR</sequence>
<feature type="domain" description="Pyrrolo-quinoline quinone repeat" evidence="1">
    <location>
        <begin position="146"/>
        <end position="304"/>
    </location>
</feature>
<name>A0ABP9VXN6_9BACT</name>
<keyword evidence="3" id="KW-1185">Reference proteome</keyword>
<dbReference type="Proteomes" id="UP001416858">
    <property type="component" value="Unassembled WGS sequence"/>
</dbReference>
<dbReference type="PANTHER" id="PTHR34512:SF30">
    <property type="entry name" value="OUTER MEMBRANE PROTEIN ASSEMBLY FACTOR BAMB"/>
    <property type="match status" value="1"/>
</dbReference>
<proteinExistence type="predicted"/>
<comment type="caution">
    <text evidence="2">The sequence shown here is derived from an EMBL/GenBank/DDBJ whole genome shotgun (WGS) entry which is preliminary data.</text>
</comment>
<dbReference type="Gene3D" id="2.130.10.10">
    <property type="entry name" value="YVTN repeat-like/Quinoprotein amine dehydrogenase"/>
    <property type="match status" value="1"/>
</dbReference>
<dbReference type="Pfam" id="PF13360">
    <property type="entry name" value="PQQ_2"/>
    <property type="match status" value="1"/>
</dbReference>
<dbReference type="SUPFAM" id="SSF50998">
    <property type="entry name" value="Quinoprotein alcohol dehydrogenase-like"/>
    <property type="match status" value="2"/>
</dbReference>
<dbReference type="InterPro" id="IPR002372">
    <property type="entry name" value="PQQ_rpt_dom"/>
</dbReference>
<evidence type="ECO:0000313" key="3">
    <source>
        <dbReference type="Proteomes" id="UP001416858"/>
    </source>
</evidence>
<gene>
    <name evidence="2" type="primary">bamB_30</name>
    <name evidence="2" type="ORF">Rcae01_05402</name>
</gene>
<evidence type="ECO:0000313" key="2">
    <source>
        <dbReference type="EMBL" id="GAA5509897.1"/>
    </source>
</evidence>
<dbReference type="EMBL" id="BAABRO010000017">
    <property type="protein sequence ID" value="GAA5509897.1"/>
    <property type="molecule type" value="Genomic_DNA"/>
</dbReference>
<dbReference type="PANTHER" id="PTHR34512">
    <property type="entry name" value="CELL SURFACE PROTEIN"/>
    <property type="match status" value="1"/>
</dbReference>
<reference evidence="2 3" key="1">
    <citation type="submission" date="2024-02" db="EMBL/GenBank/DDBJ databases">
        <title>Rhodopirellula caenicola NBRC 110016.</title>
        <authorList>
            <person name="Ichikawa N."/>
            <person name="Katano-Makiyama Y."/>
            <person name="Hidaka K."/>
        </authorList>
    </citation>
    <scope>NUCLEOTIDE SEQUENCE [LARGE SCALE GENOMIC DNA]</scope>
    <source>
        <strain evidence="2 3">NBRC 110016</strain>
    </source>
</reference>
<evidence type="ECO:0000259" key="1">
    <source>
        <dbReference type="Pfam" id="PF13360"/>
    </source>
</evidence>
<accession>A0ABP9VXN6</accession>